<sequence length="1078" mass="118146">MKAPLIDARDVDAIFKEMRELAPFFTPEWKPDSDQDTGTAVMDIFARMYGGILGRLNRVPDKNFVAFLNRLGIKLLPASQARGPVTFALSSGAVDPVTVPSRSQVAAQPPGGGKPIVFETERTIAATPAKLMKAMTYFPEHDRLAEAGSALLGAHSGFPFELFSVSNLQAHALYIGHAELFNIASKANIKLAFIGTNPDAARHLALLAQSQTVQWHCSSTDTEDGWSAIKTQFVNDCIEIDTTTLTGIAETAVNGLQNRWIRALVQPNRIKEAELVQFDTLAITMSNELPHPDMAFANNVPQNVDKNDYHPFGLTPRLYDTFYLSSKEAFSKKGAAITLSFTLKHEDWSTLVPPEIVTAAATETTATTAMTTATTAATMPVTAQLSWEYWNGQGWMRLGNFDEHFWITAEETGPSGRPVTLTFTIPSSMSETVVQGQSSYWIRCRIASGNYGREVVTRYEPQPQFYVPNISDVKIKYELKSKPAQRVVTCNNLQYRDRTAEIGSGARPIQPFNRLADEHPALYLGFDQPPLKGPISVYFRVQDQEYSETAFPRLEWEYYRASGAKRGWTRMEVRDDTRHLTQSGCVAFVGAPDFAIPDSLFGTSYYWIRAVDVKDRFQPIESLNGMPADSIVPRHSANAKKDEACGCGCGCGPDPCKGFVLFDPRFSAAAGGRLIPSPLLNGIFLNTTMASHSESIANEIVGSGLGLASSTYALTKYPVLAEQLFVDELGVLSEEEQAALREDRNVVVREEKDDAGVTTAFWVRWTAVENLLESDGDGRHYEIDRTFGTVQFGDGIHGKVPPIGSDNIAADYQAGGGGAGNIGAGELRIMRTSIAYVDGASNPYAYDCGYDTEPLGHALERGPLLIRTRNRAVTAADYEQLALQASRGIARAKCLPNFNDKGERDSGWVTVLIVPQSSDAKPVPAPPLRQQAEAYLRSRAANVAAYPRHIKVFGPVYAEVSVSAELIASSFDAMPAVETEAYRKLTAYLHPLTGGKDGRGWDFGELPCLSELYALFEADRNVDHVEGLAMTIRDPASESTIRVTPNTSADIRSVPYMLIYSGDHKLVVSGLAIRAWDR</sequence>
<dbReference type="NCBIfam" id="TIGR02243">
    <property type="entry name" value="putative baseplate assembly protein"/>
    <property type="match status" value="1"/>
</dbReference>
<gene>
    <name evidence="1" type="ORF">GT019_00255</name>
</gene>
<dbReference type="InterPro" id="IPR011749">
    <property type="entry name" value="CHP02243"/>
</dbReference>
<reference evidence="1 2" key="1">
    <citation type="submission" date="2020-01" db="EMBL/GenBank/DDBJ databases">
        <title>Paenibacillus soybeanensis sp. nov. isolated from the nodules of soybean (Glycine max(L.) Merr).</title>
        <authorList>
            <person name="Wang H."/>
        </authorList>
    </citation>
    <scope>NUCLEOTIDE SEQUENCE [LARGE SCALE GENOMIC DNA]</scope>
    <source>
        <strain evidence="1 2">T1</strain>
    </source>
</reference>
<dbReference type="EMBL" id="JAAAMV010000001">
    <property type="protein sequence ID" value="NBD22294.1"/>
    <property type="molecule type" value="Genomic_DNA"/>
</dbReference>
<dbReference type="Proteomes" id="UP000665561">
    <property type="component" value="Unassembled WGS sequence"/>
</dbReference>
<proteinExistence type="predicted"/>
<evidence type="ECO:0000313" key="2">
    <source>
        <dbReference type="Proteomes" id="UP000665561"/>
    </source>
</evidence>
<evidence type="ECO:0000313" key="1">
    <source>
        <dbReference type="EMBL" id="NBD22294.1"/>
    </source>
</evidence>
<organism evidence="1 2">
    <name type="scientific">Paenibacillus glycinis</name>
    <dbReference type="NCBI Taxonomy" id="2697035"/>
    <lineage>
        <taxon>Bacteria</taxon>
        <taxon>Bacillati</taxon>
        <taxon>Bacillota</taxon>
        <taxon>Bacilli</taxon>
        <taxon>Bacillales</taxon>
        <taxon>Paenibacillaceae</taxon>
        <taxon>Paenibacillus</taxon>
    </lineage>
</organism>
<keyword evidence="2" id="KW-1185">Reference proteome</keyword>
<name>A0ABW9XI55_9BACL</name>
<accession>A0ABW9XI55</accession>
<protein>
    <submittedName>
        <fullName evidence="1">Baseplate assembly protein</fullName>
    </submittedName>
</protein>
<comment type="caution">
    <text evidence="1">The sequence shown here is derived from an EMBL/GenBank/DDBJ whole genome shotgun (WGS) entry which is preliminary data.</text>
</comment>
<dbReference type="RefSeq" id="WP_161740034.1">
    <property type="nucleotide sequence ID" value="NZ_JAAAMV010000001.1"/>
</dbReference>